<dbReference type="Proteomes" id="UP001245184">
    <property type="component" value="Unassembled WGS sequence"/>
</dbReference>
<dbReference type="AlphaFoldDB" id="A0ABD5CMK9"/>
<sequence length="85" mass="9120">MQIAENSGQAGVSYDVRGRVSSFEYNEKPSAAKGQQARYLAVQYGYGPDGSVSKRTAIVSTKGAYPQTITDAEIDVWLANPSDNS</sequence>
<proteinExistence type="predicted"/>
<evidence type="ECO:0000313" key="2">
    <source>
        <dbReference type="Proteomes" id="UP001245184"/>
    </source>
</evidence>
<dbReference type="EMBL" id="JAVIZN010000002">
    <property type="protein sequence ID" value="MDR6205169.1"/>
    <property type="molecule type" value="Genomic_DNA"/>
</dbReference>
<reference evidence="1 2" key="1">
    <citation type="submission" date="2023-08" db="EMBL/GenBank/DDBJ databases">
        <title>Genome sequencing of plant associated microbes to promote plant fitness in Sorghum bicolor and Oryza sativa.</title>
        <authorList>
            <person name="Coleman-Derr D."/>
        </authorList>
    </citation>
    <scope>NUCLEOTIDE SEQUENCE [LARGE SCALE GENOMIC DNA]</scope>
    <source>
        <strain evidence="1 2">SLBN-33</strain>
    </source>
</reference>
<evidence type="ECO:0000313" key="1">
    <source>
        <dbReference type="EMBL" id="MDR6205169.1"/>
    </source>
</evidence>
<name>A0ABD5CMK9_9BURK</name>
<accession>A0ABD5CMK9</accession>
<gene>
    <name evidence="1" type="ORF">QF025_003889</name>
</gene>
<organism evidence="1 2">
    <name type="scientific">Paraburkholderia graminis</name>
    <dbReference type="NCBI Taxonomy" id="60548"/>
    <lineage>
        <taxon>Bacteria</taxon>
        <taxon>Pseudomonadati</taxon>
        <taxon>Pseudomonadota</taxon>
        <taxon>Betaproteobacteria</taxon>
        <taxon>Burkholderiales</taxon>
        <taxon>Burkholderiaceae</taxon>
        <taxon>Paraburkholderia</taxon>
    </lineage>
</organism>
<comment type="caution">
    <text evidence="1">The sequence shown here is derived from an EMBL/GenBank/DDBJ whole genome shotgun (WGS) entry which is preliminary data.</text>
</comment>
<protein>
    <submittedName>
        <fullName evidence="1">Uncharacterized protein</fullName>
    </submittedName>
</protein>
<dbReference type="RefSeq" id="WP_029967151.1">
    <property type="nucleotide sequence ID" value="NZ_ATXV01000002.1"/>
</dbReference>